<dbReference type="EMBL" id="PFTV01000038">
    <property type="protein sequence ID" value="PJB57719.1"/>
    <property type="molecule type" value="Genomic_DNA"/>
</dbReference>
<evidence type="ECO:0000313" key="2">
    <source>
        <dbReference type="EMBL" id="OIP69339.1"/>
    </source>
</evidence>
<dbReference type="Pfam" id="PF04165">
    <property type="entry name" value="DUF401"/>
    <property type="match status" value="1"/>
</dbReference>
<feature type="transmembrane region" description="Helical" evidence="1">
    <location>
        <begin position="6"/>
        <end position="23"/>
    </location>
</feature>
<dbReference type="EMBL" id="MNYY01000103">
    <property type="protein sequence ID" value="OIP69339.1"/>
    <property type="molecule type" value="Genomic_DNA"/>
</dbReference>
<evidence type="ECO:0000256" key="1">
    <source>
        <dbReference type="SAM" id="Phobius"/>
    </source>
</evidence>
<feature type="transmembrane region" description="Helical" evidence="1">
    <location>
        <begin position="396"/>
        <end position="417"/>
    </location>
</feature>
<organism evidence="2 6">
    <name type="scientific">Candidatus Infernicultor aquiphilus</name>
    <dbReference type="NCBI Taxonomy" id="1805029"/>
    <lineage>
        <taxon>Bacteria</taxon>
        <taxon>Pseudomonadati</taxon>
        <taxon>Atribacterota</taxon>
        <taxon>Candidatus Phoenicimicrobiia</taxon>
        <taxon>Candidatus Pheonicimicrobiales</taxon>
        <taxon>Candidatus Phoenicimicrobiaceae</taxon>
        <taxon>Candidatus Infernicultor</taxon>
    </lineage>
</organism>
<evidence type="ECO:0000313" key="6">
    <source>
        <dbReference type="Proteomes" id="UP000182763"/>
    </source>
</evidence>
<proteinExistence type="predicted"/>
<accession>A0A1J5GAR0</accession>
<gene>
    <name evidence="2" type="ORF">AUK42_05350</name>
    <name evidence="5" type="ORF">CO097_01560</name>
    <name evidence="4" type="ORF">COZ07_02105</name>
    <name evidence="3" type="ORF">COZ58_02530</name>
</gene>
<feature type="transmembrane region" description="Helical" evidence="1">
    <location>
        <begin position="359"/>
        <end position="376"/>
    </location>
</feature>
<evidence type="ECO:0008006" key="9">
    <source>
        <dbReference type="Google" id="ProtNLM"/>
    </source>
</evidence>
<dbReference type="InterPro" id="IPR007294">
    <property type="entry name" value="DUF401"/>
</dbReference>
<dbReference type="STRING" id="1805029.AUK42_05350"/>
<dbReference type="Proteomes" id="UP000230646">
    <property type="component" value="Unassembled WGS sequence"/>
</dbReference>
<reference evidence="2 6" key="1">
    <citation type="journal article" date="2016" name="Environ. Microbiol.">
        <title>Genomic resolution of a cold subsurface aquifer community provides metabolic insights for novel microbes adapted to high CO concentrations.</title>
        <authorList>
            <person name="Probst A.J."/>
            <person name="Castelle C.J."/>
            <person name="Singh A."/>
            <person name="Brown C.T."/>
            <person name="Anantharaman K."/>
            <person name="Sharon I."/>
            <person name="Hug L.A."/>
            <person name="Burstein D."/>
            <person name="Emerson J.B."/>
            <person name="Thomas B.C."/>
            <person name="Banfield J.F."/>
        </authorList>
    </citation>
    <scope>NUCLEOTIDE SEQUENCE [LARGE SCALE GENOMIC DNA]</scope>
    <source>
        <strain evidence="2">CG2_30_33_13</strain>
    </source>
</reference>
<feature type="transmembrane region" description="Helical" evidence="1">
    <location>
        <begin position="30"/>
        <end position="46"/>
    </location>
</feature>
<keyword evidence="1" id="KW-1133">Transmembrane helix</keyword>
<keyword evidence="1" id="KW-0472">Membrane</keyword>
<evidence type="ECO:0000313" key="4">
    <source>
        <dbReference type="EMBL" id="PIY33443.1"/>
    </source>
</evidence>
<feature type="transmembrane region" description="Helical" evidence="1">
    <location>
        <begin position="319"/>
        <end position="347"/>
    </location>
</feature>
<feature type="transmembrane region" description="Helical" evidence="1">
    <location>
        <begin position="234"/>
        <end position="262"/>
    </location>
</feature>
<dbReference type="PANTHER" id="PTHR39556">
    <property type="entry name" value="PROTEIN, PUTATIVE-RELATED"/>
    <property type="match status" value="1"/>
</dbReference>
<comment type="caution">
    <text evidence="2">The sequence shown here is derived from an EMBL/GenBank/DDBJ whole genome shotgun (WGS) entry which is preliminary data.</text>
</comment>
<dbReference type="EMBL" id="PFKO01000078">
    <property type="protein sequence ID" value="PIY33443.1"/>
    <property type="molecule type" value="Genomic_DNA"/>
</dbReference>
<dbReference type="EMBL" id="PFIP01000047">
    <property type="protein sequence ID" value="PIX34810.1"/>
    <property type="molecule type" value="Genomic_DNA"/>
</dbReference>
<name>A0A1J5GAR0_9BACT</name>
<dbReference type="Proteomes" id="UP000228560">
    <property type="component" value="Unassembled WGS sequence"/>
</dbReference>
<sequence length="419" mass="47455">MGEIEVAGIIKLLGVVGLIVFLIRKKWNLGYIMIFASLLLGILFRLRVKDIILNVVLAIIDSMTLKLFGIIVLVFLLSGVLRKIESLRDIVDSLQKLVKDHRLILAFIPAFLGLIPMPAGAMFSAPMVNEVASRMNLQAEEKTFINYWFRHIWELIWPLYPSIILFSALLEVEIREIVKVQFPLTIALFIIGLVWEQRNIKRNIIENTNRKDVLFNRKDVFLNMKKLFLGTWPILLIAVFVLFVKLDFLISLSIVILSLILLNRSKIKVKDVKDIIKSDLDLNILFLIAGIMIFQRMLGATGIIIIIPEFFTGLGIPRLVVLFIIPFLVGILTGISSATVGICFPVLLPFMVLQNEVNLNYAMFAFVGAYIGMMISPVHLCLVVTKDYFKADLAKIYKLLALPLLIIILFAFILVMVNA</sequence>
<accession>A0A2M8CFD8</accession>
<evidence type="ECO:0000313" key="3">
    <source>
        <dbReference type="EMBL" id="PIX34810.1"/>
    </source>
</evidence>
<dbReference type="PANTHER" id="PTHR39556:SF1">
    <property type="entry name" value="PROTEIN, PUTATIVE-RELATED"/>
    <property type="match status" value="1"/>
</dbReference>
<dbReference type="AlphaFoldDB" id="A0A1J5GAR0"/>
<feature type="transmembrane region" description="Helical" evidence="1">
    <location>
        <begin position="52"/>
        <end position="81"/>
    </location>
</feature>
<accession>A0A2M7K9K3</accession>
<keyword evidence="1" id="KW-0812">Transmembrane</keyword>
<evidence type="ECO:0000313" key="7">
    <source>
        <dbReference type="Proteomes" id="UP000228560"/>
    </source>
</evidence>
<dbReference type="Proteomes" id="UP000182763">
    <property type="component" value="Unassembled WGS sequence"/>
</dbReference>
<accession>A0A2M7PS16</accession>
<feature type="transmembrane region" description="Helical" evidence="1">
    <location>
        <begin position="102"/>
        <end position="128"/>
    </location>
</feature>
<reference evidence="7 8" key="2">
    <citation type="submission" date="2017-09" db="EMBL/GenBank/DDBJ databases">
        <title>Depth-based differentiation of microbial function through sediment-hosted aquifers and enrichment of novel symbionts in the deep terrestrial subsurface.</title>
        <authorList>
            <person name="Probst A.J."/>
            <person name="Ladd B."/>
            <person name="Jarett J.K."/>
            <person name="Geller-Mcgrath D.E."/>
            <person name="Sieber C.M."/>
            <person name="Emerson J.B."/>
            <person name="Anantharaman K."/>
            <person name="Thomas B.C."/>
            <person name="Malmstrom R."/>
            <person name="Stieglmeier M."/>
            <person name="Klingl A."/>
            <person name="Woyke T."/>
            <person name="Ryan C.M."/>
            <person name="Banfield J.F."/>
        </authorList>
    </citation>
    <scope>NUCLEOTIDE SEQUENCE [LARGE SCALE GENOMIC DNA]</scope>
    <source>
        <strain evidence="4">CG_4_10_14_3_um_filter_34_13</strain>
        <strain evidence="5">CG_4_9_14_3_um_filter_33_16</strain>
    </source>
</reference>
<reference evidence="3" key="3">
    <citation type="submission" date="2017-09" db="EMBL/GenBank/DDBJ databases">
        <title>Depth-based differentiation of microbial function through sediment-hosted aquifers and enrichment of novel symbionts in the deep terrestrial subsurface.</title>
        <authorList>
            <person name="Probst A.J."/>
            <person name="Ladd B."/>
            <person name="Jarett J.K."/>
            <person name="Geller-Mcgrath D.E."/>
            <person name="Sieber C.M.K."/>
            <person name="Emerson J.B."/>
            <person name="Anantharaman K."/>
            <person name="Thomas B.C."/>
            <person name="Malmstrom R."/>
            <person name="Stieglmeier M."/>
            <person name="Klingl A."/>
            <person name="Woyke T."/>
            <person name="Ryan C.M."/>
            <person name="Banfield J.F."/>
        </authorList>
    </citation>
    <scope>NUCLEOTIDE SEQUENCE</scope>
    <source>
        <strain evidence="3">CG_4_8_14_3_um_filter_34_18</strain>
    </source>
</reference>
<dbReference type="Proteomes" id="UP000231493">
    <property type="component" value="Unassembled WGS sequence"/>
</dbReference>
<feature type="transmembrane region" description="Helical" evidence="1">
    <location>
        <begin position="282"/>
        <end position="307"/>
    </location>
</feature>
<feature type="transmembrane region" description="Helical" evidence="1">
    <location>
        <begin position="177"/>
        <end position="195"/>
    </location>
</feature>
<evidence type="ECO:0000313" key="8">
    <source>
        <dbReference type="Proteomes" id="UP000230646"/>
    </source>
</evidence>
<dbReference type="RefSeq" id="WP_406606952.1">
    <property type="nucleotide sequence ID" value="NZ_PFKO01000078.1"/>
</dbReference>
<protein>
    <recommendedName>
        <fullName evidence="9">DUF401 family protein</fullName>
    </recommendedName>
</protein>
<evidence type="ECO:0000313" key="5">
    <source>
        <dbReference type="EMBL" id="PJB57719.1"/>
    </source>
</evidence>